<dbReference type="InterPro" id="IPR050256">
    <property type="entry name" value="Glycosyltransferase_2"/>
</dbReference>
<proteinExistence type="inferred from homology"/>
<dbReference type="PANTHER" id="PTHR48090">
    <property type="entry name" value="UNDECAPRENYL-PHOSPHATE 4-DEOXY-4-FORMAMIDO-L-ARABINOSE TRANSFERASE-RELATED"/>
    <property type="match status" value="1"/>
</dbReference>
<sequence>MSRSHLWGNKGLSVVARQLFGVPFRDSQSGMWVFRRKVWSAMRMRSGGMAFSQEIKVEAFRHGFKCVEIPITYRPRGGESKIHTVTDGLRNLIQLFAERARPAVSAERRGYADAMGFLGPPHTFEDAAPPPVCSVCSSRSAPDMA</sequence>
<organism evidence="2 3">
    <name type="scientific">Actinoplanes aureus</name>
    <dbReference type="NCBI Taxonomy" id="2792083"/>
    <lineage>
        <taxon>Bacteria</taxon>
        <taxon>Bacillati</taxon>
        <taxon>Actinomycetota</taxon>
        <taxon>Actinomycetes</taxon>
        <taxon>Micromonosporales</taxon>
        <taxon>Micromonosporaceae</taxon>
        <taxon>Actinoplanes</taxon>
    </lineage>
</organism>
<gene>
    <name evidence="2" type="ORF">I4J89_32250</name>
</gene>
<protein>
    <recommendedName>
        <fullName evidence="4">Glycosyltransferase</fullName>
    </recommendedName>
</protein>
<dbReference type="EMBL" id="JADQTO010000018">
    <property type="protein sequence ID" value="MBG0566129.1"/>
    <property type="molecule type" value="Genomic_DNA"/>
</dbReference>
<evidence type="ECO:0008006" key="4">
    <source>
        <dbReference type="Google" id="ProtNLM"/>
    </source>
</evidence>
<keyword evidence="3" id="KW-1185">Reference proteome</keyword>
<accession>A0A931G5D1</accession>
<dbReference type="InterPro" id="IPR029044">
    <property type="entry name" value="Nucleotide-diphossugar_trans"/>
</dbReference>
<comment type="similarity">
    <text evidence="1">Belongs to the glycosyltransferase 2 family.</text>
</comment>
<dbReference type="PANTHER" id="PTHR48090:SF7">
    <property type="entry name" value="RFBJ PROTEIN"/>
    <property type="match status" value="1"/>
</dbReference>
<evidence type="ECO:0000256" key="1">
    <source>
        <dbReference type="ARBA" id="ARBA00006739"/>
    </source>
</evidence>
<dbReference type="AlphaFoldDB" id="A0A931G5D1"/>
<reference evidence="2" key="1">
    <citation type="submission" date="2020-11" db="EMBL/GenBank/DDBJ databases">
        <title>Isolation and identification of active actinomycetes.</title>
        <authorList>
            <person name="Sun X."/>
        </authorList>
    </citation>
    <scope>NUCLEOTIDE SEQUENCE</scope>
    <source>
        <strain evidence="2">NEAU-A11</strain>
    </source>
</reference>
<evidence type="ECO:0000313" key="3">
    <source>
        <dbReference type="Proteomes" id="UP000598146"/>
    </source>
</evidence>
<dbReference type="Gene3D" id="3.90.550.10">
    <property type="entry name" value="Spore Coat Polysaccharide Biosynthesis Protein SpsA, Chain A"/>
    <property type="match status" value="1"/>
</dbReference>
<dbReference type="RefSeq" id="WP_196417902.1">
    <property type="nucleotide sequence ID" value="NZ_JADQTO010000018.1"/>
</dbReference>
<comment type="caution">
    <text evidence="2">The sequence shown here is derived from an EMBL/GenBank/DDBJ whole genome shotgun (WGS) entry which is preliminary data.</text>
</comment>
<evidence type="ECO:0000313" key="2">
    <source>
        <dbReference type="EMBL" id="MBG0566129.1"/>
    </source>
</evidence>
<name>A0A931G5D1_9ACTN</name>
<dbReference type="Proteomes" id="UP000598146">
    <property type="component" value="Unassembled WGS sequence"/>
</dbReference>